<protein>
    <submittedName>
        <fullName evidence="1">Uncharacterized protein</fullName>
    </submittedName>
</protein>
<dbReference type="RefSeq" id="YP_009191785.1">
    <property type="nucleotide sequence ID" value="NC_028702.1"/>
</dbReference>
<keyword evidence="2" id="KW-1185">Reference proteome</keyword>
<accession>A0A0F7IK42</accession>
<dbReference type="Pfam" id="PF11090">
    <property type="entry name" value="Phage_T7_Gp13"/>
    <property type="match status" value="1"/>
</dbReference>
<sequence length="160" mass="18408">MKHTHVPTMRDMQWTDFLLCPDDLKEFLCQYPKGDFLTNLMDFHAKFRESPEDYSFRVARDPNGYPLVLGGWSHRTGVAWFVTTTQAERYPVRTLKAIKECREEALKVCPQLVNVMMRSNNLHVRLLEHIGAEFVGPVYTIGSEPFQAFIIDGGVQCALL</sequence>
<evidence type="ECO:0000313" key="1">
    <source>
        <dbReference type="EMBL" id="AKG94465.1"/>
    </source>
</evidence>
<dbReference type="Proteomes" id="UP000201918">
    <property type="component" value="Segment"/>
</dbReference>
<dbReference type="OrthoDB" id="13458at10239"/>
<name>A0A0F7IK42_9CAUD</name>
<dbReference type="GeneID" id="26520514"/>
<reference evidence="1 2" key="1">
    <citation type="submission" date="2015-04" db="EMBL/GenBank/DDBJ databases">
        <title>Isolation and genomic analysis of Delftia bacteriophage IME-DE1.</title>
        <authorList>
            <person name="Kang H."/>
        </authorList>
    </citation>
    <scope>NUCLEOTIDE SEQUENCE [LARGE SCALE GENOMIC DNA]</scope>
</reference>
<organism evidence="1 2">
    <name type="scientific">Delftia phage IME-DE1</name>
    <dbReference type="NCBI Taxonomy" id="1647385"/>
    <lineage>
        <taxon>Viruses</taxon>
        <taxon>Duplodnaviria</taxon>
        <taxon>Heunggongvirae</taxon>
        <taxon>Uroviricota</taxon>
        <taxon>Caudoviricetes</taxon>
        <taxon>Autographivirales</taxon>
        <taxon>Autotranscriptaviridae</taxon>
        <taxon>Piedvirus</taxon>
        <taxon>Piedvirus IMEDE1</taxon>
    </lineage>
</organism>
<evidence type="ECO:0000313" key="2">
    <source>
        <dbReference type="Proteomes" id="UP000201918"/>
    </source>
</evidence>
<dbReference type="InterPro" id="IPR020335">
    <property type="entry name" value="Phage_T7_Gp13"/>
</dbReference>
<dbReference type="EMBL" id="KR153873">
    <property type="protein sequence ID" value="AKG94465.1"/>
    <property type="molecule type" value="Genomic_DNA"/>
</dbReference>
<dbReference type="KEGG" id="vg:26520514"/>
<proteinExistence type="predicted"/>